<dbReference type="STRING" id="6277.A0A498S685"/>
<dbReference type="EMBL" id="UPTC01000081">
    <property type="protein sequence ID" value="VBB26229.1"/>
    <property type="molecule type" value="Genomic_DNA"/>
</dbReference>
<dbReference type="PROSITE" id="PS50088">
    <property type="entry name" value="ANK_REPEAT"/>
    <property type="match status" value="3"/>
</dbReference>
<evidence type="ECO:0000313" key="4">
    <source>
        <dbReference type="EMBL" id="VBB26229.1"/>
    </source>
</evidence>
<feature type="repeat" description="ANK" evidence="3">
    <location>
        <begin position="79"/>
        <end position="105"/>
    </location>
</feature>
<dbReference type="InterPro" id="IPR036770">
    <property type="entry name" value="Ankyrin_rpt-contain_sf"/>
</dbReference>
<dbReference type="Gene3D" id="1.25.40.20">
    <property type="entry name" value="Ankyrin repeat-containing domain"/>
    <property type="match status" value="2"/>
</dbReference>
<gene>
    <name evidence="4" type="ORF">NAV_LOCUS1059</name>
</gene>
<sequence>MDVTEVSGTNEWEKIEAFLVAAHEANYQTISNNLAYGLSADVMDDDHITALQIASAQGNLPMMQMLLNCGASVDKCNHCGFTPLLHAARNGKAEAVELLIRHGADPFRTTFYGTTALSLASAGGHINVMVILREYVSQTRRRAPTPLIAAIGTKQYQTVIHLQFAGIIQHPCRDMFYELDAFHVAEQLMDLKMIVLLRDLDLQLLNQPVMHCLTTRTPTNRESQIIEIPRNTADIRCLIRDHQVALVDWIMDFNDFSGLPAGTTPLMFAAVTGNVLMVKTLLQHNCDINAAFYNFTPIMIAIVCGNDILTQYLIKKGAKQTTNGCQFSLFELASNSEGISPTTIQLLLTKSAQKMCLIERISKIVQKISGRSSMSQSMCHQLVKLERSASQLSFLQKVVQNMGLKSNWVPEELFDALAWPDSPCTCFGASNESRSLMATSTSLLEEKIMANVDEEEQYRCLLSDCLKKRIGKDNSPTQSSNFELPPSMINTNYLHMRQQQCSSISRLQSVLFHFGSGSPKNCSTTSSNSTNLSTMLTSTDWQDSEIPMVKSISELCSAYKYEKKYWDFLNRRCSPHMCQKLEEQEVDCETFLMLTKAEFISFGINRSDARILSSIQKMLKEELSKI</sequence>
<keyword evidence="2 3" id="KW-0040">ANK repeat</keyword>
<evidence type="ECO:0008006" key="6">
    <source>
        <dbReference type="Google" id="ProtNLM"/>
    </source>
</evidence>
<accession>A0A498S685</accession>
<organism evidence="4 5">
    <name type="scientific">Acanthocheilonema viteae</name>
    <name type="common">Filarial nematode worm</name>
    <name type="synonym">Dipetalonema viteae</name>
    <dbReference type="NCBI Taxonomy" id="6277"/>
    <lineage>
        <taxon>Eukaryota</taxon>
        <taxon>Metazoa</taxon>
        <taxon>Ecdysozoa</taxon>
        <taxon>Nematoda</taxon>
        <taxon>Chromadorea</taxon>
        <taxon>Rhabditida</taxon>
        <taxon>Spirurina</taxon>
        <taxon>Spiruromorpha</taxon>
        <taxon>Filarioidea</taxon>
        <taxon>Onchocercidae</taxon>
        <taxon>Acanthocheilonema</taxon>
    </lineage>
</organism>
<dbReference type="SMART" id="SM00248">
    <property type="entry name" value="ANK"/>
    <property type="match status" value="5"/>
</dbReference>
<feature type="repeat" description="ANK" evidence="3">
    <location>
        <begin position="46"/>
        <end position="78"/>
    </location>
</feature>
<feature type="repeat" description="ANK" evidence="3">
    <location>
        <begin position="261"/>
        <end position="293"/>
    </location>
</feature>
<dbReference type="PANTHER" id="PTHR24161">
    <property type="entry name" value="ANK_REP_REGION DOMAIN-CONTAINING PROTEIN-RELATED"/>
    <property type="match status" value="1"/>
</dbReference>
<proteinExistence type="predicted"/>
<dbReference type="PANTHER" id="PTHR24161:SF85">
    <property type="entry name" value="PALMITOYLTRANSFERASE HIP14"/>
    <property type="match status" value="1"/>
</dbReference>
<dbReference type="PROSITE" id="PS50297">
    <property type="entry name" value="ANK_REP_REGION"/>
    <property type="match status" value="3"/>
</dbReference>
<evidence type="ECO:0000313" key="5">
    <source>
        <dbReference type="Proteomes" id="UP000276991"/>
    </source>
</evidence>
<dbReference type="AlphaFoldDB" id="A0A498S685"/>
<keyword evidence="5" id="KW-1185">Reference proteome</keyword>
<protein>
    <recommendedName>
        <fullName evidence="6">SAM domain-containing protein</fullName>
    </recommendedName>
</protein>
<dbReference type="Proteomes" id="UP000276991">
    <property type="component" value="Unassembled WGS sequence"/>
</dbReference>
<dbReference type="InterPro" id="IPR002110">
    <property type="entry name" value="Ankyrin_rpt"/>
</dbReference>
<reference evidence="4 5" key="1">
    <citation type="submission" date="2018-08" db="EMBL/GenBank/DDBJ databases">
        <authorList>
            <person name="Laetsch R D."/>
            <person name="Stevens L."/>
            <person name="Kumar S."/>
            <person name="Blaxter L. M."/>
        </authorList>
    </citation>
    <scope>NUCLEOTIDE SEQUENCE [LARGE SCALE GENOMIC DNA]</scope>
</reference>
<dbReference type="OrthoDB" id="539213at2759"/>
<dbReference type="Pfam" id="PF12796">
    <property type="entry name" value="Ank_2"/>
    <property type="match status" value="2"/>
</dbReference>
<evidence type="ECO:0000256" key="3">
    <source>
        <dbReference type="PROSITE-ProRule" id="PRU00023"/>
    </source>
</evidence>
<evidence type="ECO:0000256" key="2">
    <source>
        <dbReference type="ARBA" id="ARBA00023043"/>
    </source>
</evidence>
<evidence type="ECO:0000256" key="1">
    <source>
        <dbReference type="ARBA" id="ARBA00022737"/>
    </source>
</evidence>
<name>A0A498S685_ACAVI</name>
<dbReference type="SUPFAM" id="SSF48403">
    <property type="entry name" value="Ankyrin repeat"/>
    <property type="match status" value="2"/>
</dbReference>
<keyword evidence="1" id="KW-0677">Repeat</keyword>